<dbReference type="RefSeq" id="WP_123807108.1">
    <property type="nucleotide sequence ID" value="NZ_RKRK01000002.1"/>
</dbReference>
<dbReference type="Proteomes" id="UP000277108">
    <property type="component" value="Unassembled WGS sequence"/>
</dbReference>
<dbReference type="OrthoDB" id="2403088at2"/>
<proteinExistence type="predicted"/>
<comment type="caution">
    <text evidence="1">The sequence shown here is derived from an EMBL/GenBank/DDBJ whole genome shotgun (WGS) entry which is preliminary data.</text>
</comment>
<gene>
    <name evidence="1" type="ORF">EDD62_0077</name>
</gene>
<dbReference type="AlphaFoldDB" id="A0A3N5BLG9"/>
<dbReference type="EMBL" id="RKRK01000002">
    <property type="protein sequence ID" value="RPF57459.1"/>
    <property type="molecule type" value="Genomic_DNA"/>
</dbReference>
<evidence type="ECO:0008006" key="3">
    <source>
        <dbReference type="Google" id="ProtNLM"/>
    </source>
</evidence>
<organism evidence="1 2">
    <name type="scientific">Abyssicoccus albus</name>
    <dbReference type="NCBI Taxonomy" id="1817405"/>
    <lineage>
        <taxon>Bacteria</taxon>
        <taxon>Bacillati</taxon>
        <taxon>Bacillota</taxon>
        <taxon>Bacilli</taxon>
        <taxon>Bacillales</taxon>
        <taxon>Abyssicoccaceae</taxon>
    </lineage>
</organism>
<accession>A0A3N5BLG9</accession>
<evidence type="ECO:0000313" key="2">
    <source>
        <dbReference type="Proteomes" id="UP000277108"/>
    </source>
</evidence>
<evidence type="ECO:0000313" key="1">
    <source>
        <dbReference type="EMBL" id="RPF57459.1"/>
    </source>
</evidence>
<protein>
    <recommendedName>
        <fullName evidence="3">GrpB protein</fullName>
    </recommendedName>
</protein>
<name>A0A3N5BLG9_9BACL</name>
<reference evidence="1 2" key="1">
    <citation type="submission" date="2018-11" db="EMBL/GenBank/DDBJ databases">
        <title>Genomic Encyclopedia of Type Strains, Phase IV (KMG-IV): sequencing the most valuable type-strain genomes for metagenomic binning, comparative biology and taxonomic classification.</title>
        <authorList>
            <person name="Goeker M."/>
        </authorList>
    </citation>
    <scope>NUCLEOTIDE SEQUENCE [LARGE SCALE GENOMIC DNA]</scope>
    <source>
        <strain evidence="1 2">DSM 29158</strain>
    </source>
</reference>
<sequence length="185" mass="22912">MLDNHYNTKQLNKCHIYYLEQYEDNEHIKTLFRNSNDLTHVFKYVFESPIKTIEPIGSVKRRDQYLRLELDFLVTIESLHDITVLDEKRLNYHQIYRSYKRQYRKVMFNHFKSMKSLEIDCRYHIVEYQSKEYENHMHIHTLLSDHDSNLFQEFLNLKENTHYNNLLPSTYEKQKLDLFRKYSKF</sequence>
<keyword evidence="2" id="KW-1185">Reference proteome</keyword>